<sequence length="40" mass="4704">MGHRWGIRAKTSIELEEERFKQTEQEINEIFSVSAKVNDP</sequence>
<reference evidence="2" key="1">
    <citation type="submission" date="2016-12" db="EMBL/GenBank/DDBJ databases">
        <authorList>
            <person name="Gaudriault S."/>
        </authorList>
    </citation>
    <scope>NUCLEOTIDE SEQUENCE [LARGE SCALE GENOMIC DNA]</scope>
    <source>
        <strain evidence="2">HGB1681 (deposited as PTA-6826 in the American Type Culture Collection)</strain>
    </source>
</reference>
<organism evidence="1 2">
    <name type="scientific">Xenorhabdus innexi</name>
    <dbReference type="NCBI Taxonomy" id="290109"/>
    <lineage>
        <taxon>Bacteria</taxon>
        <taxon>Pseudomonadati</taxon>
        <taxon>Pseudomonadota</taxon>
        <taxon>Gammaproteobacteria</taxon>
        <taxon>Enterobacterales</taxon>
        <taxon>Morganellaceae</taxon>
        <taxon>Xenorhabdus</taxon>
    </lineage>
</organism>
<evidence type="ECO:0000313" key="2">
    <source>
        <dbReference type="Proteomes" id="UP000196435"/>
    </source>
</evidence>
<name>A0A1N6MXG7_9GAMM</name>
<dbReference type="Proteomes" id="UP000196435">
    <property type="component" value="Unassembled WGS sequence"/>
</dbReference>
<accession>A0A1N6MXG7</accession>
<dbReference type="EMBL" id="FTLG01000171">
    <property type="protein sequence ID" value="SIP73526.1"/>
    <property type="molecule type" value="Genomic_DNA"/>
</dbReference>
<evidence type="ECO:0000313" key="1">
    <source>
        <dbReference type="EMBL" id="SIP73526.1"/>
    </source>
</evidence>
<dbReference type="AlphaFoldDB" id="A0A1N6MXG7"/>
<protein>
    <submittedName>
        <fullName evidence="1">Uncharacterized protein</fullName>
    </submittedName>
</protein>
<proteinExistence type="predicted"/>
<gene>
    <name evidence="1" type="ORF">XIS1_300009</name>
</gene>